<dbReference type="Proteomes" id="UP001221898">
    <property type="component" value="Unassembled WGS sequence"/>
</dbReference>
<feature type="compositionally biased region" description="Low complexity" evidence="1">
    <location>
        <begin position="47"/>
        <end position="56"/>
    </location>
</feature>
<dbReference type="AlphaFoldDB" id="A0AAD7RBE6"/>
<feature type="compositionally biased region" description="Pro residues" evidence="1">
    <location>
        <begin position="65"/>
        <end position="78"/>
    </location>
</feature>
<name>A0AAD7RBE6_9TELE</name>
<evidence type="ECO:0000256" key="1">
    <source>
        <dbReference type="SAM" id="MobiDB-lite"/>
    </source>
</evidence>
<feature type="region of interest" description="Disordered" evidence="1">
    <location>
        <begin position="20"/>
        <end position="165"/>
    </location>
</feature>
<comment type="caution">
    <text evidence="2">The sequence shown here is derived from an EMBL/GenBank/DDBJ whole genome shotgun (WGS) entry which is preliminary data.</text>
</comment>
<reference evidence="2" key="1">
    <citation type="journal article" date="2023" name="Science">
        <title>Genome structures resolve the early diversification of teleost fishes.</title>
        <authorList>
            <person name="Parey E."/>
            <person name="Louis A."/>
            <person name="Montfort J."/>
            <person name="Bouchez O."/>
            <person name="Roques C."/>
            <person name="Iampietro C."/>
            <person name="Lluch J."/>
            <person name="Castinel A."/>
            <person name="Donnadieu C."/>
            <person name="Desvignes T."/>
            <person name="Floi Bucao C."/>
            <person name="Jouanno E."/>
            <person name="Wen M."/>
            <person name="Mejri S."/>
            <person name="Dirks R."/>
            <person name="Jansen H."/>
            <person name="Henkel C."/>
            <person name="Chen W.J."/>
            <person name="Zahm M."/>
            <person name="Cabau C."/>
            <person name="Klopp C."/>
            <person name="Thompson A.W."/>
            <person name="Robinson-Rechavi M."/>
            <person name="Braasch I."/>
            <person name="Lecointre G."/>
            <person name="Bobe J."/>
            <person name="Postlethwait J.H."/>
            <person name="Berthelot C."/>
            <person name="Roest Crollius H."/>
            <person name="Guiguen Y."/>
        </authorList>
    </citation>
    <scope>NUCLEOTIDE SEQUENCE</scope>
    <source>
        <strain evidence="2">NC1722</strain>
    </source>
</reference>
<feature type="compositionally biased region" description="Basic and acidic residues" evidence="1">
    <location>
        <begin position="142"/>
        <end position="163"/>
    </location>
</feature>
<gene>
    <name evidence="2" type="ORF">AAFF_G00267300</name>
</gene>
<keyword evidence="3" id="KW-1185">Reference proteome</keyword>
<evidence type="ECO:0000313" key="2">
    <source>
        <dbReference type="EMBL" id="KAJ8373238.1"/>
    </source>
</evidence>
<accession>A0AAD7RBE6</accession>
<dbReference type="EMBL" id="JAINUG010000369">
    <property type="protein sequence ID" value="KAJ8373238.1"/>
    <property type="molecule type" value="Genomic_DNA"/>
</dbReference>
<proteinExistence type="predicted"/>
<protein>
    <submittedName>
        <fullName evidence="2">Uncharacterized protein</fullName>
    </submittedName>
</protein>
<evidence type="ECO:0000313" key="3">
    <source>
        <dbReference type="Proteomes" id="UP001221898"/>
    </source>
</evidence>
<organism evidence="2 3">
    <name type="scientific">Aldrovandia affinis</name>
    <dbReference type="NCBI Taxonomy" id="143900"/>
    <lineage>
        <taxon>Eukaryota</taxon>
        <taxon>Metazoa</taxon>
        <taxon>Chordata</taxon>
        <taxon>Craniata</taxon>
        <taxon>Vertebrata</taxon>
        <taxon>Euteleostomi</taxon>
        <taxon>Actinopterygii</taxon>
        <taxon>Neopterygii</taxon>
        <taxon>Teleostei</taxon>
        <taxon>Notacanthiformes</taxon>
        <taxon>Halosauridae</taxon>
        <taxon>Aldrovandia</taxon>
    </lineage>
</organism>
<sequence length="198" mass="21470">MSAFFRGAFEERPLRVCARVPTRHRRPPSDVTRHRRALTDLASHSLARPPRSASRGQRGGGEGPTEPPAPAPPLPSPAPARALETAAEQSPRGRQALWTAREIDPPFSHGNQSPPPSLTGAPRAGGGTHSESENTSSLASRRTGERAQRESGGELNTPRDPDLKYINYRSSRDRTIRVITVGNSRSSESSFATARLNR</sequence>